<proteinExistence type="predicted"/>
<protein>
    <submittedName>
        <fullName evidence="3">Uncharacterized protein</fullName>
    </submittedName>
</protein>
<keyword evidence="2" id="KW-0472">Membrane</keyword>
<reference evidence="3 4" key="1">
    <citation type="submission" date="2018-08" db="EMBL/GenBank/DDBJ databases">
        <authorList>
            <person name="Laetsch R D."/>
            <person name="Stevens L."/>
            <person name="Kumar S."/>
            <person name="Blaxter L. M."/>
        </authorList>
    </citation>
    <scope>NUCLEOTIDE SEQUENCE [LARGE SCALE GENOMIC DNA]</scope>
</reference>
<evidence type="ECO:0000256" key="2">
    <source>
        <dbReference type="SAM" id="Phobius"/>
    </source>
</evidence>
<dbReference type="OMA" id="NMILQGM"/>
<keyword evidence="4" id="KW-1185">Reference proteome</keyword>
<sequence length="218" mass="24389">MYHAFNKSEADSFEDYDAIAGNMVLQGLIKMSSSVTSTEAPAEKPEVVLALTIILVILIIILIISIFLLLYCVLKRQGEKDERKKYDYERKRQQMEKSKTVLTDSARKAKVSQIAASIEAAVKSAENTSKLPKSDRQVTAAPPPPTPPLGTKSTSKKIPQATPHTQVETTVETPSLFMNKIFVHRLCGQWQQVDNEPSDFSYELESDSINDDIYLRPL</sequence>
<evidence type="ECO:0000313" key="3">
    <source>
        <dbReference type="EMBL" id="VDK88216.1"/>
    </source>
</evidence>
<gene>
    <name evidence="3" type="ORF">NLS_LOCUS8557</name>
</gene>
<keyword evidence="2" id="KW-0812">Transmembrane</keyword>
<name>A0A3P6TJK9_LITSI</name>
<dbReference type="EMBL" id="UYRX01001108">
    <property type="protein sequence ID" value="VDK88216.1"/>
    <property type="molecule type" value="Genomic_DNA"/>
</dbReference>
<dbReference type="Proteomes" id="UP000277928">
    <property type="component" value="Unassembled WGS sequence"/>
</dbReference>
<evidence type="ECO:0000256" key="1">
    <source>
        <dbReference type="SAM" id="MobiDB-lite"/>
    </source>
</evidence>
<feature type="compositionally biased region" description="Polar residues" evidence="1">
    <location>
        <begin position="151"/>
        <end position="168"/>
    </location>
</feature>
<feature type="transmembrane region" description="Helical" evidence="2">
    <location>
        <begin position="47"/>
        <end position="74"/>
    </location>
</feature>
<feature type="region of interest" description="Disordered" evidence="1">
    <location>
        <begin position="126"/>
        <end position="168"/>
    </location>
</feature>
<dbReference type="OrthoDB" id="5865561at2759"/>
<evidence type="ECO:0000313" key="4">
    <source>
        <dbReference type="Proteomes" id="UP000277928"/>
    </source>
</evidence>
<organism evidence="3 4">
    <name type="scientific">Litomosoides sigmodontis</name>
    <name type="common">Filarial nematode worm</name>
    <dbReference type="NCBI Taxonomy" id="42156"/>
    <lineage>
        <taxon>Eukaryota</taxon>
        <taxon>Metazoa</taxon>
        <taxon>Ecdysozoa</taxon>
        <taxon>Nematoda</taxon>
        <taxon>Chromadorea</taxon>
        <taxon>Rhabditida</taxon>
        <taxon>Spirurina</taxon>
        <taxon>Spiruromorpha</taxon>
        <taxon>Filarioidea</taxon>
        <taxon>Onchocercidae</taxon>
        <taxon>Litomosoides</taxon>
    </lineage>
</organism>
<dbReference type="AlphaFoldDB" id="A0A3P6TJK9"/>
<accession>A0A3P6TJK9</accession>
<keyword evidence="2" id="KW-1133">Transmembrane helix</keyword>